<organism evidence="2 3">
    <name type="scientific">Mikania micrantha</name>
    <name type="common">bitter vine</name>
    <dbReference type="NCBI Taxonomy" id="192012"/>
    <lineage>
        <taxon>Eukaryota</taxon>
        <taxon>Viridiplantae</taxon>
        <taxon>Streptophyta</taxon>
        <taxon>Embryophyta</taxon>
        <taxon>Tracheophyta</taxon>
        <taxon>Spermatophyta</taxon>
        <taxon>Magnoliopsida</taxon>
        <taxon>eudicotyledons</taxon>
        <taxon>Gunneridae</taxon>
        <taxon>Pentapetalae</taxon>
        <taxon>asterids</taxon>
        <taxon>campanulids</taxon>
        <taxon>Asterales</taxon>
        <taxon>Asteraceae</taxon>
        <taxon>Asteroideae</taxon>
        <taxon>Heliantheae alliance</taxon>
        <taxon>Eupatorieae</taxon>
        <taxon>Mikania</taxon>
    </lineage>
</organism>
<dbReference type="InterPro" id="IPR012442">
    <property type="entry name" value="DUF1645_plant"/>
</dbReference>
<proteinExistence type="predicted"/>
<dbReference type="AlphaFoldDB" id="A0A5N6NDX6"/>
<protein>
    <submittedName>
        <fullName evidence="2">Uncharacterized protein</fullName>
    </submittedName>
</protein>
<dbReference type="Pfam" id="PF07816">
    <property type="entry name" value="DUF1645"/>
    <property type="match status" value="1"/>
</dbReference>
<gene>
    <name evidence="2" type="ORF">E3N88_23250</name>
</gene>
<keyword evidence="3" id="KW-1185">Reference proteome</keyword>
<feature type="region of interest" description="Disordered" evidence="1">
    <location>
        <begin position="120"/>
        <end position="143"/>
    </location>
</feature>
<dbReference type="EMBL" id="SZYD01000012">
    <property type="protein sequence ID" value="KAD4585649.1"/>
    <property type="molecule type" value="Genomic_DNA"/>
</dbReference>
<comment type="caution">
    <text evidence="2">The sequence shown here is derived from an EMBL/GenBank/DDBJ whole genome shotgun (WGS) entry which is preliminary data.</text>
</comment>
<feature type="compositionally biased region" description="Polar residues" evidence="1">
    <location>
        <begin position="131"/>
        <end position="143"/>
    </location>
</feature>
<dbReference type="PANTHER" id="PTHR33095">
    <property type="entry name" value="OS07G0619500 PROTEIN"/>
    <property type="match status" value="1"/>
</dbReference>
<accession>A0A5N6NDX6</accession>
<evidence type="ECO:0000313" key="2">
    <source>
        <dbReference type="EMBL" id="KAD4585649.1"/>
    </source>
</evidence>
<dbReference type="Proteomes" id="UP000326396">
    <property type="component" value="Linkage Group LG2"/>
</dbReference>
<evidence type="ECO:0000313" key="3">
    <source>
        <dbReference type="Proteomes" id="UP000326396"/>
    </source>
</evidence>
<evidence type="ECO:0000256" key="1">
    <source>
        <dbReference type="SAM" id="MobiDB-lite"/>
    </source>
</evidence>
<dbReference type="OrthoDB" id="666789at2759"/>
<sequence length="303" mass="34164">MESSSRIYTSPSFNTHSSRNIADIADRVVQELRLDNRFNDDYNAFLFVHDDDQPEIGDVCELNTKTYAETLSQMDEDEQEFEFPVICGDANSRQDSVDEFVSGNQISPRYPLFDRKLLSELNPNPDKNGVDTPSTDSKPSPATRSSLMKLFIEDRDTASPSTSASSSERDDLEGITQGTYCVWKPKTEPRGKHKKSNSISIENTLNRWKVRDLLKRSYSDDNYSSKDSPVFLFIPPLSPEKDNKIGKTVKTTSGVGGVVGSTKSENKNPAYKSKVGNIRLPPYLPYRQDQVAAYGSNKHLYRY</sequence>
<reference evidence="2 3" key="1">
    <citation type="submission" date="2019-05" db="EMBL/GenBank/DDBJ databases">
        <title>Mikania micrantha, genome provides insights into the molecular mechanism of rapid growth.</title>
        <authorList>
            <person name="Liu B."/>
        </authorList>
    </citation>
    <scope>NUCLEOTIDE SEQUENCE [LARGE SCALE GENOMIC DNA]</scope>
    <source>
        <strain evidence="2">NLD-2019</strain>
        <tissue evidence="2">Leaf</tissue>
    </source>
</reference>
<dbReference type="PANTHER" id="PTHR33095:SF127">
    <property type="entry name" value="OS05G0578100 PROTEIN"/>
    <property type="match status" value="1"/>
</dbReference>
<name>A0A5N6NDX6_9ASTR</name>